<accession>A0AAJ2P3X6</accession>
<keyword evidence="1" id="KW-0472">Membrane</keyword>
<evidence type="ECO:0000313" key="3">
    <source>
        <dbReference type="Proteomes" id="UP001281024"/>
    </source>
</evidence>
<dbReference type="InterPro" id="IPR011426">
    <property type="entry name" value="CamS"/>
</dbReference>
<proteinExistence type="predicted"/>
<comment type="caution">
    <text evidence="2">The sequence shown here is derived from an EMBL/GenBank/DDBJ whole genome shotgun (WGS) entry which is preliminary data.</text>
</comment>
<keyword evidence="1" id="KW-1133">Transmembrane helix</keyword>
<dbReference type="Proteomes" id="UP001281024">
    <property type="component" value="Unassembled WGS sequence"/>
</dbReference>
<dbReference type="RefSeq" id="WP_080485983.1">
    <property type="nucleotide sequence ID" value="NZ_MLMQ01000031.1"/>
</dbReference>
<dbReference type="AlphaFoldDB" id="A0AAJ2P3X6"/>
<organism evidence="2 3">
    <name type="scientific">Oenococcus oeni</name>
    <name type="common">Leuconostoc oenos</name>
    <dbReference type="NCBI Taxonomy" id="1247"/>
    <lineage>
        <taxon>Bacteria</taxon>
        <taxon>Bacillati</taxon>
        <taxon>Bacillota</taxon>
        <taxon>Bacilli</taxon>
        <taxon>Lactobacillales</taxon>
        <taxon>Lactobacillaceae</taxon>
        <taxon>Oenococcus</taxon>
    </lineage>
</organism>
<dbReference type="PIRSF" id="PIRSF012509">
    <property type="entry name" value="CamS"/>
    <property type="match status" value="1"/>
</dbReference>
<dbReference type="EMBL" id="WERV01000003">
    <property type="protein sequence ID" value="MDV7715198.1"/>
    <property type="molecule type" value="Genomic_DNA"/>
</dbReference>
<dbReference type="Pfam" id="PF07537">
    <property type="entry name" value="CamS"/>
    <property type="match status" value="1"/>
</dbReference>
<dbReference type="CDD" id="cd13440">
    <property type="entry name" value="CamS_repeat_2"/>
    <property type="match status" value="1"/>
</dbReference>
<feature type="transmembrane region" description="Helical" evidence="1">
    <location>
        <begin position="12"/>
        <end position="31"/>
    </location>
</feature>
<gene>
    <name evidence="2" type="ORF">GA838_05415</name>
</gene>
<evidence type="ECO:0000313" key="2">
    <source>
        <dbReference type="EMBL" id="MDV7715198.1"/>
    </source>
</evidence>
<sequence length="388" mass="42780">MLKNRRRLTITQFLILLFVLLVVVVGVLYFFNNNQNSTSSSSSSSSTIQVINANNKQGEYKTVVKNGSYVTSAARGIAVTTEDGLNAQSFEQAINELSKKFFSTKKYIFQEGQYLSATTLNDWLDRYSSSNKLGLNPVNNGKTDNSRNPEYLQSIEENDFMTEGSGSNLNLAGMTIGIAMNRTDSYTKTTDGTTYTQSISKAEMVAQGKTIASKVLARLRANKKIGNNVPILIVMYQNASSSSLVGGVPYAYYMSKSGSKISAWHNLDYQNLIFPEQSTTTGSVGSQDNTNFVNFEDDIEGFFPTISSATAQARYEDKTLTGMKITVNTSFYSVSEIKAFSTYISEVGPKYFTKDIPITISVYASNQLLAVLSRSSGSNFKVTYLYSY</sequence>
<reference evidence="2" key="1">
    <citation type="submission" date="2019-10" db="EMBL/GenBank/DDBJ databases">
        <title>Malate fermentation in French cider.</title>
        <authorList>
            <person name="Cousin F.J."/>
            <person name="Medina Fernandez S."/>
            <person name="Misery B."/>
            <person name="Laplace J.-M."/>
            <person name="Cretenet M."/>
        </authorList>
    </citation>
    <scope>NUCLEOTIDE SEQUENCE</scope>
    <source>
        <strain evidence="2">UCMA15129</strain>
    </source>
</reference>
<dbReference type="Gene3D" id="3.10.570.10">
    <property type="entry name" value="sex pheromone staph- cam373 precursor domain"/>
    <property type="match status" value="1"/>
</dbReference>
<protein>
    <submittedName>
        <fullName evidence="2">CamS family sex pheromone protein</fullName>
    </submittedName>
</protein>
<evidence type="ECO:0000256" key="1">
    <source>
        <dbReference type="SAM" id="Phobius"/>
    </source>
</evidence>
<name>A0AAJ2P3X6_OENOE</name>
<dbReference type="CDD" id="cd13441">
    <property type="entry name" value="CamS_repeat_1"/>
    <property type="match status" value="1"/>
</dbReference>
<keyword evidence="1" id="KW-0812">Transmembrane</keyword>